<dbReference type="Proteomes" id="UP001215503">
    <property type="component" value="Unassembled WGS sequence"/>
</dbReference>
<accession>A0ABT5YPN3</accession>
<evidence type="ECO:0000313" key="3">
    <source>
        <dbReference type="Proteomes" id="UP001215503"/>
    </source>
</evidence>
<proteinExistence type="predicted"/>
<name>A0ABT5YPN3_9PROT</name>
<evidence type="ECO:0000256" key="1">
    <source>
        <dbReference type="SAM" id="MobiDB-lite"/>
    </source>
</evidence>
<evidence type="ECO:0000313" key="2">
    <source>
        <dbReference type="EMBL" id="MDF2096783.1"/>
    </source>
</evidence>
<evidence type="ECO:0008006" key="4">
    <source>
        <dbReference type="Google" id="ProtNLM"/>
    </source>
</evidence>
<reference evidence="2 3" key="1">
    <citation type="submission" date="2023-03" db="EMBL/GenBank/DDBJ databases">
        <title>Fodinicurvata sp. CAU 1616 isolated from sea sendiment.</title>
        <authorList>
            <person name="Kim W."/>
        </authorList>
    </citation>
    <scope>NUCLEOTIDE SEQUENCE [LARGE SCALE GENOMIC DNA]</scope>
    <source>
        <strain evidence="2 3">CAU 1616</strain>
    </source>
</reference>
<gene>
    <name evidence="2" type="ORF">P2G67_12430</name>
</gene>
<sequence>MVIILSDLAALSADSYSPPDPQTALQQPVPGHDPEARLRGKSAIDHAEDLGAPLLMRRLMALQALIEMGPNALPARDTVRFVVEHGDSAQFSDVQIDELRLSALSALHAMQAPEAIDLLRSKILDPDFATQDKSYAGLLEAAVQVDIGNETLARDLMSLIDAEPDHAERLMTLGALPSPVQAALDQAVFEGAHGEAATRHFLQHLDGLSFLNDAERLEYVLGSREAAGPQQSRNALARIGSEAALDAALAIEPLEGPARFQLISRFAESSMSPEQATDRMLEEIRRLEGEQPIRQGVSLLESALRDESSSIFSRAMTELIEAGPTTMHRAIGAARQVLFLQRNPDADAPAALRPVFALLTDAAAAPEARIAAAKSLRQTPARLAALDPGYFVGEAVDLIWQAADPSEAELPVALLAPLMSSSEFAPQVVDAIEVCFSEHMAKWAINPATAIAIASGTTPGLERSATREAAAIMMGKAIQSAAIDLDYLGPHLARNGEALASLEANTVAGVIGTYAPTIFAEDKPASYDFALEPYMRPMLMRPGWFAQDPEAKAEWLAFLQRVVDLDDGNFSPTARRALERF</sequence>
<protein>
    <recommendedName>
        <fullName evidence="4">HEAT repeat domain-containing protein</fullName>
    </recommendedName>
</protein>
<dbReference type="EMBL" id="JARHUD010000007">
    <property type="protein sequence ID" value="MDF2096783.1"/>
    <property type="molecule type" value="Genomic_DNA"/>
</dbReference>
<comment type="caution">
    <text evidence="2">The sequence shown here is derived from an EMBL/GenBank/DDBJ whole genome shotgun (WGS) entry which is preliminary data.</text>
</comment>
<feature type="region of interest" description="Disordered" evidence="1">
    <location>
        <begin position="14"/>
        <end position="36"/>
    </location>
</feature>
<keyword evidence="3" id="KW-1185">Reference proteome</keyword>
<dbReference type="RefSeq" id="WP_275823542.1">
    <property type="nucleotide sequence ID" value="NZ_JARHUD010000007.1"/>
</dbReference>
<organism evidence="2 3">
    <name type="scientific">Aquibaculum arenosum</name>
    <dbReference type="NCBI Taxonomy" id="3032591"/>
    <lineage>
        <taxon>Bacteria</taxon>
        <taxon>Pseudomonadati</taxon>
        <taxon>Pseudomonadota</taxon>
        <taxon>Alphaproteobacteria</taxon>
        <taxon>Rhodospirillales</taxon>
        <taxon>Rhodovibrionaceae</taxon>
        <taxon>Aquibaculum</taxon>
    </lineage>
</organism>